<evidence type="ECO:0000313" key="2">
    <source>
        <dbReference type="EMBL" id="KZT74266.1"/>
    </source>
</evidence>
<accession>A0A165U1N6</accession>
<feature type="domain" description="C2H2-type" evidence="1">
    <location>
        <begin position="65"/>
        <end position="85"/>
    </location>
</feature>
<dbReference type="AlphaFoldDB" id="A0A165U1N6"/>
<dbReference type="InterPro" id="IPR013087">
    <property type="entry name" value="Znf_C2H2_type"/>
</dbReference>
<keyword evidence="3" id="KW-1185">Reference proteome</keyword>
<dbReference type="Gene3D" id="3.30.160.60">
    <property type="entry name" value="Classic Zinc Finger"/>
    <property type="match status" value="1"/>
</dbReference>
<evidence type="ECO:0000259" key="1">
    <source>
        <dbReference type="PROSITE" id="PS00028"/>
    </source>
</evidence>
<dbReference type="Proteomes" id="UP000076727">
    <property type="component" value="Unassembled WGS sequence"/>
</dbReference>
<sequence>MAYNGNVKLPKGHRDEWKWYQRTQGPGPFCAFHSFSGICGRPCPSTDALKTHIETDHFRKCPHRCMLCQWGFERQDLLNGHLENHARQLGQCAHCGTKFTDTPNYLQHLIQTHGSPTNG</sequence>
<name>A0A165U1N6_9APHY</name>
<dbReference type="OrthoDB" id="8634051at2759"/>
<dbReference type="EMBL" id="KV429033">
    <property type="protein sequence ID" value="KZT74266.1"/>
    <property type="molecule type" value="Genomic_DNA"/>
</dbReference>
<dbReference type="PROSITE" id="PS00028">
    <property type="entry name" value="ZINC_FINGER_C2H2_1"/>
    <property type="match status" value="2"/>
</dbReference>
<gene>
    <name evidence="2" type="ORF">DAEQUDRAFT_720425</name>
</gene>
<evidence type="ECO:0000313" key="3">
    <source>
        <dbReference type="Proteomes" id="UP000076727"/>
    </source>
</evidence>
<organism evidence="2 3">
    <name type="scientific">Daedalea quercina L-15889</name>
    <dbReference type="NCBI Taxonomy" id="1314783"/>
    <lineage>
        <taxon>Eukaryota</taxon>
        <taxon>Fungi</taxon>
        <taxon>Dikarya</taxon>
        <taxon>Basidiomycota</taxon>
        <taxon>Agaricomycotina</taxon>
        <taxon>Agaricomycetes</taxon>
        <taxon>Polyporales</taxon>
        <taxon>Fomitopsis</taxon>
    </lineage>
</organism>
<dbReference type="SMART" id="SM00355">
    <property type="entry name" value="ZnF_C2H2"/>
    <property type="match status" value="3"/>
</dbReference>
<feature type="domain" description="C2H2-type" evidence="1">
    <location>
        <begin position="92"/>
        <end position="113"/>
    </location>
</feature>
<reference evidence="2 3" key="1">
    <citation type="journal article" date="2016" name="Mol. Biol. Evol.">
        <title>Comparative Genomics of Early-Diverging Mushroom-Forming Fungi Provides Insights into the Origins of Lignocellulose Decay Capabilities.</title>
        <authorList>
            <person name="Nagy L.G."/>
            <person name="Riley R."/>
            <person name="Tritt A."/>
            <person name="Adam C."/>
            <person name="Daum C."/>
            <person name="Floudas D."/>
            <person name="Sun H."/>
            <person name="Yadav J.S."/>
            <person name="Pangilinan J."/>
            <person name="Larsson K.H."/>
            <person name="Matsuura K."/>
            <person name="Barry K."/>
            <person name="Labutti K."/>
            <person name="Kuo R."/>
            <person name="Ohm R.A."/>
            <person name="Bhattacharya S.S."/>
            <person name="Shirouzu T."/>
            <person name="Yoshinaga Y."/>
            <person name="Martin F.M."/>
            <person name="Grigoriev I.V."/>
            <person name="Hibbett D.S."/>
        </authorList>
    </citation>
    <scope>NUCLEOTIDE SEQUENCE [LARGE SCALE GENOMIC DNA]</scope>
    <source>
        <strain evidence="2 3">L-15889</strain>
    </source>
</reference>
<proteinExistence type="predicted"/>
<protein>
    <recommendedName>
        <fullName evidence="1">C2H2-type domain-containing protein</fullName>
    </recommendedName>
</protein>